<organism evidence="2 3">
    <name type="scientific">Cryptosporangium arvum DSM 44712</name>
    <dbReference type="NCBI Taxonomy" id="927661"/>
    <lineage>
        <taxon>Bacteria</taxon>
        <taxon>Bacillati</taxon>
        <taxon>Actinomycetota</taxon>
        <taxon>Actinomycetes</taxon>
        <taxon>Cryptosporangiales</taxon>
        <taxon>Cryptosporangiaceae</taxon>
        <taxon>Cryptosporangium</taxon>
    </lineage>
</organism>
<dbReference type="AlphaFoldDB" id="A0A010Z418"/>
<dbReference type="RefSeq" id="WP_035851729.1">
    <property type="nucleotide sequence ID" value="NZ_KK073874.1"/>
</dbReference>
<dbReference type="EMBL" id="JFBT01000001">
    <property type="protein sequence ID" value="EXG82133.1"/>
    <property type="molecule type" value="Genomic_DNA"/>
</dbReference>
<dbReference type="Proteomes" id="UP000021053">
    <property type="component" value="Unassembled WGS sequence"/>
</dbReference>
<evidence type="ECO:0000313" key="3">
    <source>
        <dbReference type="Proteomes" id="UP000021053"/>
    </source>
</evidence>
<comment type="caution">
    <text evidence="2">The sequence shown here is derived from an EMBL/GenBank/DDBJ whole genome shotgun (WGS) entry which is preliminary data.</text>
</comment>
<dbReference type="InterPro" id="IPR009081">
    <property type="entry name" value="PP-bd_ACP"/>
</dbReference>
<sequence length="96" mass="10348">MSTVPEQTERVSADVVEQELGAYLRERLNTPVPNDTDLFAAGLVNSMFAMELVVHLEGTYGVAIVGPDLRLDNFRTITQMAALVQRLSAAPDGGDA</sequence>
<dbReference type="SUPFAM" id="SSF47336">
    <property type="entry name" value="ACP-like"/>
    <property type="match status" value="1"/>
</dbReference>
<dbReference type="OrthoDB" id="677810at2"/>
<dbReference type="Pfam" id="PF00550">
    <property type="entry name" value="PP-binding"/>
    <property type="match status" value="1"/>
</dbReference>
<proteinExistence type="predicted"/>
<evidence type="ECO:0000259" key="1">
    <source>
        <dbReference type="PROSITE" id="PS50075"/>
    </source>
</evidence>
<name>A0A010Z418_9ACTN</name>
<dbReference type="InterPro" id="IPR036736">
    <property type="entry name" value="ACP-like_sf"/>
</dbReference>
<reference evidence="2 3" key="1">
    <citation type="submission" date="2013-07" db="EMBL/GenBank/DDBJ databases">
        <authorList>
            <consortium name="DOE Joint Genome Institute"/>
            <person name="Eisen J."/>
            <person name="Huntemann M."/>
            <person name="Han J."/>
            <person name="Chen A."/>
            <person name="Kyrpides N."/>
            <person name="Mavromatis K."/>
            <person name="Markowitz V."/>
            <person name="Palaniappan K."/>
            <person name="Ivanova N."/>
            <person name="Schaumberg A."/>
            <person name="Pati A."/>
            <person name="Liolios K."/>
            <person name="Nordberg H.P."/>
            <person name="Cantor M.N."/>
            <person name="Hua S.X."/>
            <person name="Woyke T."/>
        </authorList>
    </citation>
    <scope>NUCLEOTIDE SEQUENCE [LARGE SCALE GENOMIC DNA]</scope>
    <source>
        <strain evidence="2 3">DSM 44712</strain>
    </source>
</reference>
<dbReference type="HOGENOM" id="CLU_108696_16_4_11"/>
<feature type="domain" description="Carrier" evidence="1">
    <location>
        <begin position="10"/>
        <end position="88"/>
    </location>
</feature>
<protein>
    <submittedName>
        <fullName evidence="2">Acyl carrier protein</fullName>
    </submittedName>
</protein>
<dbReference type="PATRIC" id="fig|927661.3.peg.3232"/>
<dbReference type="Gene3D" id="1.10.1200.10">
    <property type="entry name" value="ACP-like"/>
    <property type="match status" value="1"/>
</dbReference>
<accession>A0A010Z418</accession>
<evidence type="ECO:0000313" key="2">
    <source>
        <dbReference type="EMBL" id="EXG82133.1"/>
    </source>
</evidence>
<keyword evidence="3" id="KW-1185">Reference proteome</keyword>
<gene>
    <name evidence="2" type="ORF">CryarDRAFT_3275</name>
</gene>
<dbReference type="PROSITE" id="PS50075">
    <property type="entry name" value="CARRIER"/>
    <property type="match status" value="1"/>
</dbReference>